<dbReference type="PANTHER" id="PTHR38445">
    <property type="entry name" value="HTH-TYPE TRANSCRIPTIONAL REPRESSOR YTRA"/>
    <property type="match status" value="1"/>
</dbReference>
<dbReference type="PROSITE" id="PS50949">
    <property type="entry name" value="HTH_GNTR"/>
    <property type="match status" value="1"/>
</dbReference>
<organism evidence="5 6">
    <name type="scientific">Candidatus Coprenecus stercoravium</name>
    <dbReference type="NCBI Taxonomy" id="2840735"/>
    <lineage>
        <taxon>Bacteria</taxon>
        <taxon>Pseudomonadati</taxon>
        <taxon>Bacteroidota</taxon>
        <taxon>Bacteroidia</taxon>
        <taxon>Bacteroidales</taxon>
        <taxon>Rikenellaceae</taxon>
        <taxon>Rikenellaceae incertae sedis</taxon>
        <taxon>Candidatus Coprenecus</taxon>
    </lineage>
</organism>
<reference evidence="5" key="2">
    <citation type="submission" date="2021-04" db="EMBL/GenBank/DDBJ databases">
        <authorList>
            <person name="Gilroy R."/>
        </authorList>
    </citation>
    <scope>NUCLEOTIDE SEQUENCE</scope>
    <source>
        <strain evidence="5">Gambia16-554</strain>
    </source>
</reference>
<evidence type="ECO:0000259" key="4">
    <source>
        <dbReference type="PROSITE" id="PS50949"/>
    </source>
</evidence>
<gene>
    <name evidence="5" type="ORF">IAC04_08315</name>
</gene>
<evidence type="ECO:0000256" key="3">
    <source>
        <dbReference type="ARBA" id="ARBA00023163"/>
    </source>
</evidence>
<dbReference type="GO" id="GO:0003700">
    <property type="term" value="F:DNA-binding transcription factor activity"/>
    <property type="evidence" value="ECO:0007669"/>
    <property type="project" value="InterPro"/>
</dbReference>
<evidence type="ECO:0000256" key="2">
    <source>
        <dbReference type="ARBA" id="ARBA00023125"/>
    </source>
</evidence>
<dbReference type="InterPro" id="IPR036388">
    <property type="entry name" value="WH-like_DNA-bd_sf"/>
</dbReference>
<dbReference type="InterPro" id="IPR000524">
    <property type="entry name" value="Tscrpt_reg_HTH_GntR"/>
</dbReference>
<keyword evidence="3" id="KW-0804">Transcription</keyword>
<evidence type="ECO:0000313" key="6">
    <source>
        <dbReference type="Proteomes" id="UP000824115"/>
    </source>
</evidence>
<comment type="caution">
    <text evidence="5">The sequence shown here is derived from an EMBL/GenBank/DDBJ whole genome shotgun (WGS) entry which is preliminary data.</text>
</comment>
<dbReference type="AlphaFoldDB" id="A0A9D2KAP0"/>
<keyword evidence="1" id="KW-0805">Transcription regulation</keyword>
<feature type="domain" description="HTH gntR-type" evidence="4">
    <location>
        <begin position="7"/>
        <end position="75"/>
    </location>
</feature>
<protein>
    <submittedName>
        <fullName evidence="5">GntR family transcriptional regulator</fullName>
    </submittedName>
</protein>
<dbReference type="CDD" id="cd07377">
    <property type="entry name" value="WHTH_GntR"/>
    <property type="match status" value="1"/>
</dbReference>
<dbReference type="SMART" id="SM00345">
    <property type="entry name" value="HTH_GNTR"/>
    <property type="match status" value="1"/>
</dbReference>
<dbReference type="Proteomes" id="UP000824115">
    <property type="component" value="Unassembled WGS sequence"/>
</dbReference>
<evidence type="ECO:0000313" key="5">
    <source>
        <dbReference type="EMBL" id="HIZ86480.1"/>
    </source>
</evidence>
<evidence type="ECO:0000256" key="1">
    <source>
        <dbReference type="ARBA" id="ARBA00023015"/>
    </source>
</evidence>
<keyword evidence="2" id="KW-0238">DNA-binding</keyword>
<dbReference type="Gene3D" id="1.10.287.100">
    <property type="match status" value="1"/>
</dbReference>
<sequence>MEFDQHKPIYLQIADAICERILTGLWPEGERIPSVRECGVSLEVNPNTVARSYEELSQAGIIYNKRGIGYFVCPGAKGIIREKQRSRFISEELREVFRKMEILSITPEDVNDLYRKYVSSKNDKL</sequence>
<dbReference type="EMBL" id="DXAW01000146">
    <property type="protein sequence ID" value="HIZ86480.1"/>
    <property type="molecule type" value="Genomic_DNA"/>
</dbReference>
<proteinExistence type="predicted"/>
<dbReference type="GO" id="GO:0003677">
    <property type="term" value="F:DNA binding"/>
    <property type="evidence" value="ECO:0007669"/>
    <property type="project" value="UniProtKB-KW"/>
</dbReference>
<name>A0A9D2KAP0_9BACT</name>
<dbReference type="PANTHER" id="PTHR38445:SF10">
    <property type="entry name" value="GNTR-FAMILY TRANSCRIPTIONAL REGULATOR"/>
    <property type="match status" value="1"/>
</dbReference>
<dbReference type="SUPFAM" id="SSF46785">
    <property type="entry name" value="Winged helix' DNA-binding domain"/>
    <property type="match status" value="1"/>
</dbReference>
<reference evidence="5" key="1">
    <citation type="journal article" date="2021" name="PeerJ">
        <title>Extensive microbial diversity within the chicken gut microbiome revealed by metagenomics and culture.</title>
        <authorList>
            <person name="Gilroy R."/>
            <person name="Ravi A."/>
            <person name="Getino M."/>
            <person name="Pursley I."/>
            <person name="Horton D.L."/>
            <person name="Alikhan N.F."/>
            <person name="Baker D."/>
            <person name="Gharbi K."/>
            <person name="Hall N."/>
            <person name="Watson M."/>
            <person name="Adriaenssens E.M."/>
            <person name="Foster-Nyarko E."/>
            <person name="Jarju S."/>
            <person name="Secka A."/>
            <person name="Antonio M."/>
            <person name="Oren A."/>
            <person name="Chaudhuri R.R."/>
            <person name="La Ragione R."/>
            <person name="Hildebrand F."/>
            <person name="Pallen M.J."/>
        </authorList>
    </citation>
    <scope>NUCLEOTIDE SEQUENCE</scope>
    <source>
        <strain evidence="5">Gambia16-554</strain>
    </source>
</reference>
<dbReference type="InterPro" id="IPR036390">
    <property type="entry name" value="WH_DNA-bd_sf"/>
</dbReference>
<dbReference type="Pfam" id="PF00392">
    <property type="entry name" value="GntR"/>
    <property type="match status" value="1"/>
</dbReference>
<dbReference type="Gene3D" id="1.10.10.10">
    <property type="entry name" value="Winged helix-like DNA-binding domain superfamily/Winged helix DNA-binding domain"/>
    <property type="match status" value="1"/>
</dbReference>
<accession>A0A9D2KAP0</accession>